<evidence type="ECO:0000313" key="1">
    <source>
        <dbReference type="EMBL" id="KAK9945894.1"/>
    </source>
</evidence>
<gene>
    <name evidence="1" type="ORF">M0R45_011385</name>
</gene>
<accession>A0AAW1Y9X1</accession>
<keyword evidence="2" id="KW-1185">Reference proteome</keyword>
<evidence type="ECO:0000313" key="2">
    <source>
        <dbReference type="Proteomes" id="UP001457282"/>
    </source>
</evidence>
<dbReference type="Proteomes" id="UP001457282">
    <property type="component" value="Unassembled WGS sequence"/>
</dbReference>
<dbReference type="EMBL" id="JBEDUW010000002">
    <property type="protein sequence ID" value="KAK9945894.1"/>
    <property type="molecule type" value="Genomic_DNA"/>
</dbReference>
<protein>
    <submittedName>
        <fullName evidence="1">Uncharacterized protein</fullName>
    </submittedName>
</protein>
<name>A0AAW1Y9X1_RUBAR</name>
<sequence length="90" mass="9909">MVIGLLTEAFEATLGFWSLVAALGCIQFVRSESADRNPPKHSHLLLVAATGKDDQQRPLLGLYLSGSRVKHRSRPTEDDLFWAYRGAASP</sequence>
<comment type="caution">
    <text evidence="1">The sequence shown here is derived from an EMBL/GenBank/DDBJ whole genome shotgun (WGS) entry which is preliminary data.</text>
</comment>
<dbReference type="AlphaFoldDB" id="A0AAW1Y9X1"/>
<organism evidence="1 2">
    <name type="scientific">Rubus argutus</name>
    <name type="common">Southern blackberry</name>
    <dbReference type="NCBI Taxonomy" id="59490"/>
    <lineage>
        <taxon>Eukaryota</taxon>
        <taxon>Viridiplantae</taxon>
        <taxon>Streptophyta</taxon>
        <taxon>Embryophyta</taxon>
        <taxon>Tracheophyta</taxon>
        <taxon>Spermatophyta</taxon>
        <taxon>Magnoliopsida</taxon>
        <taxon>eudicotyledons</taxon>
        <taxon>Gunneridae</taxon>
        <taxon>Pentapetalae</taxon>
        <taxon>rosids</taxon>
        <taxon>fabids</taxon>
        <taxon>Rosales</taxon>
        <taxon>Rosaceae</taxon>
        <taxon>Rosoideae</taxon>
        <taxon>Rosoideae incertae sedis</taxon>
        <taxon>Rubus</taxon>
    </lineage>
</organism>
<reference evidence="1 2" key="1">
    <citation type="journal article" date="2023" name="G3 (Bethesda)">
        <title>A chromosome-length genome assembly and annotation of blackberry (Rubus argutus, cv. 'Hillquist').</title>
        <authorList>
            <person name="Bruna T."/>
            <person name="Aryal R."/>
            <person name="Dudchenko O."/>
            <person name="Sargent D.J."/>
            <person name="Mead D."/>
            <person name="Buti M."/>
            <person name="Cavallini A."/>
            <person name="Hytonen T."/>
            <person name="Andres J."/>
            <person name="Pham M."/>
            <person name="Weisz D."/>
            <person name="Mascagni F."/>
            <person name="Usai G."/>
            <person name="Natali L."/>
            <person name="Bassil N."/>
            <person name="Fernandez G.E."/>
            <person name="Lomsadze A."/>
            <person name="Armour M."/>
            <person name="Olukolu B."/>
            <person name="Poorten T."/>
            <person name="Britton C."/>
            <person name="Davik J."/>
            <person name="Ashrafi H."/>
            <person name="Aiden E.L."/>
            <person name="Borodovsky M."/>
            <person name="Worthington M."/>
        </authorList>
    </citation>
    <scope>NUCLEOTIDE SEQUENCE [LARGE SCALE GENOMIC DNA]</scope>
    <source>
        <strain evidence="1">PI 553951</strain>
    </source>
</reference>
<proteinExistence type="predicted"/>